<name>A0ABU7AEL3_9TELE</name>
<keyword evidence="2" id="KW-1185">Reference proteome</keyword>
<organism evidence="1 2">
    <name type="scientific">Ataeniobius toweri</name>
    <dbReference type="NCBI Taxonomy" id="208326"/>
    <lineage>
        <taxon>Eukaryota</taxon>
        <taxon>Metazoa</taxon>
        <taxon>Chordata</taxon>
        <taxon>Craniata</taxon>
        <taxon>Vertebrata</taxon>
        <taxon>Euteleostomi</taxon>
        <taxon>Actinopterygii</taxon>
        <taxon>Neopterygii</taxon>
        <taxon>Teleostei</taxon>
        <taxon>Neoteleostei</taxon>
        <taxon>Acanthomorphata</taxon>
        <taxon>Ovalentaria</taxon>
        <taxon>Atherinomorphae</taxon>
        <taxon>Cyprinodontiformes</taxon>
        <taxon>Goodeidae</taxon>
        <taxon>Ataeniobius</taxon>
    </lineage>
</organism>
<sequence length="130" mass="15097">MTSQFICSEQLGVYKVINIQLLPHIEKAFSKLDSNIKPSMFVRIYRLRIKLQTQLMNLIACTGNFVCSYQCLLPLQLRFLIIVAVIQTTKLQSKQEIFSCRVNALPERNSFTPFIFKAQEKPEYNTILFS</sequence>
<accession>A0ABU7AEL3</accession>
<dbReference type="Proteomes" id="UP001345963">
    <property type="component" value="Unassembled WGS sequence"/>
</dbReference>
<comment type="caution">
    <text evidence="1">The sequence shown here is derived from an EMBL/GenBank/DDBJ whole genome shotgun (WGS) entry which is preliminary data.</text>
</comment>
<gene>
    <name evidence="1" type="ORF">ATANTOWER_004623</name>
</gene>
<reference evidence="1 2" key="1">
    <citation type="submission" date="2021-07" db="EMBL/GenBank/DDBJ databases">
        <authorList>
            <person name="Palmer J.M."/>
        </authorList>
    </citation>
    <scope>NUCLEOTIDE SEQUENCE [LARGE SCALE GENOMIC DNA]</scope>
    <source>
        <strain evidence="1 2">AT_MEX2019</strain>
        <tissue evidence="1">Muscle</tissue>
    </source>
</reference>
<protein>
    <submittedName>
        <fullName evidence="1">Uncharacterized protein</fullName>
    </submittedName>
</protein>
<dbReference type="EMBL" id="JAHUTI010011338">
    <property type="protein sequence ID" value="MED6236113.1"/>
    <property type="molecule type" value="Genomic_DNA"/>
</dbReference>
<evidence type="ECO:0000313" key="1">
    <source>
        <dbReference type="EMBL" id="MED6236113.1"/>
    </source>
</evidence>
<evidence type="ECO:0000313" key="2">
    <source>
        <dbReference type="Proteomes" id="UP001345963"/>
    </source>
</evidence>
<proteinExistence type="predicted"/>